<proteinExistence type="predicted"/>
<sequence length="86" mass="9789">NNNKDKGWTTQNSPSGGGCDSSSTTSFHHLLPPPKSYSNHQALVLVLHTKIEPEPEHIVRKRSISQSLRILLYYDQSVYRLDEEKI</sequence>
<comment type="caution">
    <text evidence="2">The sequence shown here is derived from an EMBL/GenBank/DDBJ whole genome shotgun (WGS) entry which is preliminary data.</text>
</comment>
<name>A0ABQ9JFB3_9CUCU</name>
<feature type="region of interest" description="Disordered" evidence="1">
    <location>
        <begin position="1"/>
        <end position="33"/>
    </location>
</feature>
<gene>
    <name evidence="2" type="ORF">NQ317_011576</name>
</gene>
<organism evidence="2 3">
    <name type="scientific">Molorchus minor</name>
    <dbReference type="NCBI Taxonomy" id="1323400"/>
    <lineage>
        <taxon>Eukaryota</taxon>
        <taxon>Metazoa</taxon>
        <taxon>Ecdysozoa</taxon>
        <taxon>Arthropoda</taxon>
        <taxon>Hexapoda</taxon>
        <taxon>Insecta</taxon>
        <taxon>Pterygota</taxon>
        <taxon>Neoptera</taxon>
        <taxon>Endopterygota</taxon>
        <taxon>Coleoptera</taxon>
        <taxon>Polyphaga</taxon>
        <taxon>Cucujiformia</taxon>
        <taxon>Chrysomeloidea</taxon>
        <taxon>Cerambycidae</taxon>
        <taxon>Lamiinae</taxon>
        <taxon>Monochamini</taxon>
        <taxon>Molorchus</taxon>
    </lineage>
</organism>
<evidence type="ECO:0000313" key="2">
    <source>
        <dbReference type="EMBL" id="KAJ8976087.1"/>
    </source>
</evidence>
<evidence type="ECO:0000256" key="1">
    <source>
        <dbReference type="SAM" id="MobiDB-lite"/>
    </source>
</evidence>
<protein>
    <submittedName>
        <fullName evidence="2">Uncharacterized protein</fullName>
    </submittedName>
</protein>
<feature type="non-terminal residue" evidence="2">
    <location>
        <position position="1"/>
    </location>
</feature>
<reference evidence="2" key="1">
    <citation type="journal article" date="2023" name="Insect Mol. Biol.">
        <title>Genome sequencing provides insights into the evolution of gene families encoding plant cell wall-degrading enzymes in longhorned beetles.</title>
        <authorList>
            <person name="Shin N.R."/>
            <person name="Okamura Y."/>
            <person name="Kirsch R."/>
            <person name="Pauchet Y."/>
        </authorList>
    </citation>
    <scope>NUCLEOTIDE SEQUENCE</scope>
    <source>
        <strain evidence="2">MMC_N1</strain>
    </source>
</reference>
<dbReference type="Proteomes" id="UP001162164">
    <property type="component" value="Unassembled WGS sequence"/>
</dbReference>
<accession>A0ABQ9JFB3</accession>
<dbReference type="EMBL" id="JAPWTJ010000726">
    <property type="protein sequence ID" value="KAJ8976087.1"/>
    <property type="molecule type" value="Genomic_DNA"/>
</dbReference>
<evidence type="ECO:0000313" key="3">
    <source>
        <dbReference type="Proteomes" id="UP001162164"/>
    </source>
</evidence>
<keyword evidence="3" id="KW-1185">Reference proteome</keyword>